<name>A0A448Z3U3_9STRA</name>
<feature type="compositionally biased region" description="Basic and acidic residues" evidence="1">
    <location>
        <begin position="499"/>
        <end position="511"/>
    </location>
</feature>
<keyword evidence="4" id="KW-1185">Reference proteome</keyword>
<gene>
    <name evidence="3" type="ORF">PSNMU_V1.4_AUG-EV-PASAV3_0034670</name>
</gene>
<dbReference type="InterPro" id="IPR029033">
    <property type="entry name" value="His_PPase_superfam"/>
</dbReference>
<dbReference type="AlphaFoldDB" id="A0A448Z3U3"/>
<dbReference type="PROSITE" id="PS50222">
    <property type="entry name" value="EF_HAND_2"/>
    <property type="match status" value="1"/>
</dbReference>
<sequence>MKDGTSNFSTDDDGAEVCTPNVDCFPTKQNCNDTLTCSDLVKLKDDLMEGGYNIVCRHEKTFWQQYTGEVKNCHLSGDCMDPHVKATQRQLQPWGWESANEFATSFREMGIPVGKTYSSPFTRCAEHADLFSDEANEERLELLYMGGWKEVLMLYNITEVIKPNALKWQAYNIRNFVGKKPEPGTNNIMVTHGFNIKLGFGLAVDEGYCMVLKPEDSEPSLAESIGSLTVANQIFEYESDSFPVDAIARMSPESAPLMQTCDNVRADARDSDDEDLFALLDANHDMMITKEEFTSALGPLPNSEDAFDFIQSVFAQPEVLGKPNDNENELSSIHLGQFYHINWGWREFLTSGGDISYPWRFVLENTIGPMGLSSPDERVAAFKEANVVLSNLIIAILDQEKYPNKAAMEKTLIDCDTSTESESQSQYLASIVDKILLAQTSGSSYIPVGAGDGGAAASFDESIFGTPLAYPSGWKPSSDIYNSKPLKVAICLAVQDEVGREITDPETEKPTKKSSKKSPKNNKKNHKI</sequence>
<evidence type="ECO:0000256" key="1">
    <source>
        <dbReference type="SAM" id="MobiDB-lite"/>
    </source>
</evidence>
<dbReference type="EMBL" id="CAACVS010000100">
    <property type="protein sequence ID" value="VEU36698.1"/>
    <property type="molecule type" value="Genomic_DNA"/>
</dbReference>
<dbReference type="GO" id="GO:0005509">
    <property type="term" value="F:calcium ion binding"/>
    <property type="evidence" value="ECO:0007669"/>
    <property type="project" value="InterPro"/>
</dbReference>
<evidence type="ECO:0000313" key="3">
    <source>
        <dbReference type="EMBL" id="VEU36698.1"/>
    </source>
</evidence>
<evidence type="ECO:0000313" key="4">
    <source>
        <dbReference type="Proteomes" id="UP000291116"/>
    </source>
</evidence>
<dbReference type="Gene3D" id="3.40.50.1240">
    <property type="entry name" value="Phosphoglycerate mutase-like"/>
    <property type="match status" value="1"/>
</dbReference>
<reference evidence="3 4" key="1">
    <citation type="submission" date="2019-01" db="EMBL/GenBank/DDBJ databases">
        <authorList>
            <person name="Ferrante I. M."/>
        </authorList>
    </citation>
    <scope>NUCLEOTIDE SEQUENCE [LARGE SCALE GENOMIC DNA]</scope>
    <source>
        <strain evidence="3 4">B856</strain>
    </source>
</reference>
<dbReference type="SUPFAM" id="SSF53254">
    <property type="entry name" value="Phosphoglycerate mutase-like"/>
    <property type="match status" value="1"/>
</dbReference>
<feature type="region of interest" description="Disordered" evidence="1">
    <location>
        <begin position="499"/>
        <end position="528"/>
    </location>
</feature>
<accession>A0A448Z3U3</accession>
<protein>
    <recommendedName>
        <fullName evidence="2">EF-hand domain-containing protein</fullName>
    </recommendedName>
</protein>
<proteinExistence type="predicted"/>
<evidence type="ECO:0000259" key="2">
    <source>
        <dbReference type="PROSITE" id="PS50222"/>
    </source>
</evidence>
<feature type="compositionally biased region" description="Basic residues" evidence="1">
    <location>
        <begin position="512"/>
        <end position="528"/>
    </location>
</feature>
<feature type="domain" description="EF-hand" evidence="2">
    <location>
        <begin position="268"/>
        <end position="303"/>
    </location>
</feature>
<dbReference type="Proteomes" id="UP000291116">
    <property type="component" value="Unassembled WGS sequence"/>
</dbReference>
<dbReference type="InterPro" id="IPR002048">
    <property type="entry name" value="EF_hand_dom"/>
</dbReference>
<organism evidence="3 4">
    <name type="scientific">Pseudo-nitzschia multistriata</name>
    <dbReference type="NCBI Taxonomy" id="183589"/>
    <lineage>
        <taxon>Eukaryota</taxon>
        <taxon>Sar</taxon>
        <taxon>Stramenopiles</taxon>
        <taxon>Ochrophyta</taxon>
        <taxon>Bacillariophyta</taxon>
        <taxon>Bacillariophyceae</taxon>
        <taxon>Bacillariophycidae</taxon>
        <taxon>Bacillariales</taxon>
        <taxon>Bacillariaceae</taxon>
        <taxon>Pseudo-nitzschia</taxon>
    </lineage>
</organism>